<accession>A0A3P9MYU1</accession>
<dbReference type="AlphaFoldDB" id="A0A3P9MYU1"/>
<reference evidence="3" key="1">
    <citation type="submission" date="2013-11" db="EMBL/GenBank/DDBJ databases">
        <title>The genomic landscape of the Guanapo guppy.</title>
        <authorList>
            <person name="Kuenstner A."/>
            <person name="Dreyer C."/>
        </authorList>
    </citation>
    <scope>NUCLEOTIDE SEQUENCE</scope>
    <source>
        <strain evidence="3">Guanapo</strain>
    </source>
</reference>
<dbReference type="RefSeq" id="XP_017160444.1">
    <property type="nucleotide sequence ID" value="XM_017304955.1"/>
</dbReference>
<dbReference type="GO" id="GO:0006355">
    <property type="term" value="P:regulation of DNA-templated transcription"/>
    <property type="evidence" value="ECO:0007669"/>
    <property type="project" value="InterPro"/>
</dbReference>
<feature type="region of interest" description="Disordered" evidence="1">
    <location>
        <begin position="97"/>
        <end position="190"/>
    </location>
</feature>
<protein>
    <submittedName>
        <fullName evidence="2">Dentin sialophosphoprotein-like</fullName>
    </submittedName>
</protein>
<reference evidence="2" key="2">
    <citation type="submission" date="2025-08" db="UniProtKB">
        <authorList>
            <consortium name="Ensembl"/>
        </authorList>
    </citation>
    <scope>IDENTIFICATION</scope>
    <source>
        <strain evidence="2">Guanapo</strain>
    </source>
</reference>
<dbReference type="OMA" id="KGSIWCR"/>
<dbReference type="Proteomes" id="UP000242638">
    <property type="component" value="Unassembled WGS sequence"/>
</dbReference>
<feature type="region of interest" description="Disordered" evidence="1">
    <location>
        <begin position="363"/>
        <end position="418"/>
    </location>
</feature>
<name>A0A3P9MYU1_POERE</name>
<dbReference type="GO" id="GO:0014850">
    <property type="term" value="P:response to muscle activity"/>
    <property type="evidence" value="ECO:0007669"/>
    <property type="project" value="TreeGrafter"/>
</dbReference>
<dbReference type="GeneTree" id="ENSGT00940000169508"/>
<feature type="compositionally biased region" description="Polar residues" evidence="1">
    <location>
        <begin position="120"/>
        <end position="137"/>
    </location>
</feature>
<dbReference type="GO" id="GO:0005634">
    <property type="term" value="C:nucleus"/>
    <property type="evidence" value="ECO:0007669"/>
    <property type="project" value="TreeGrafter"/>
</dbReference>
<dbReference type="KEGG" id="pret:103464600"/>
<feature type="compositionally biased region" description="Polar residues" evidence="1">
    <location>
        <begin position="48"/>
        <end position="71"/>
    </location>
</feature>
<dbReference type="OrthoDB" id="8943218at2759"/>
<feature type="region of interest" description="Disordered" evidence="1">
    <location>
        <begin position="202"/>
        <end position="252"/>
    </location>
</feature>
<feature type="compositionally biased region" description="Basic and acidic residues" evidence="1">
    <location>
        <begin position="213"/>
        <end position="232"/>
    </location>
</feature>
<dbReference type="InterPro" id="IPR043442">
    <property type="entry name" value="Perm1"/>
</dbReference>
<reference evidence="2" key="3">
    <citation type="submission" date="2025-09" db="UniProtKB">
        <authorList>
            <consortium name="Ensembl"/>
        </authorList>
    </citation>
    <scope>IDENTIFICATION</scope>
    <source>
        <strain evidence="2">Guanapo</strain>
    </source>
</reference>
<feature type="region of interest" description="Disordered" evidence="1">
    <location>
        <begin position="35"/>
        <end position="73"/>
    </location>
</feature>
<feature type="compositionally biased region" description="Basic residues" evidence="1">
    <location>
        <begin position="202"/>
        <end position="211"/>
    </location>
</feature>
<dbReference type="PANTHER" id="PTHR47282">
    <property type="entry name" value="PGC-1 AND ERR-INDUCED REGULATOR IN MUSCLE PROTEIN 1"/>
    <property type="match status" value="1"/>
</dbReference>
<organism evidence="2 3">
    <name type="scientific">Poecilia reticulata</name>
    <name type="common">Guppy</name>
    <name type="synonym">Acanthophacelus reticulatus</name>
    <dbReference type="NCBI Taxonomy" id="8081"/>
    <lineage>
        <taxon>Eukaryota</taxon>
        <taxon>Metazoa</taxon>
        <taxon>Chordata</taxon>
        <taxon>Craniata</taxon>
        <taxon>Vertebrata</taxon>
        <taxon>Euteleostomi</taxon>
        <taxon>Actinopterygii</taxon>
        <taxon>Neopterygii</taxon>
        <taxon>Teleostei</taxon>
        <taxon>Neoteleostei</taxon>
        <taxon>Acanthomorphata</taxon>
        <taxon>Ovalentaria</taxon>
        <taxon>Atherinomorphae</taxon>
        <taxon>Cyprinodontiformes</taxon>
        <taxon>Poeciliidae</taxon>
        <taxon>Poeciliinae</taxon>
        <taxon>Poecilia</taxon>
    </lineage>
</organism>
<evidence type="ECO:0000313" key="2">
    <source>
        <dbReference type="Ensembl" id="ENSPREP00000002405.1"/>
    </source>
</evidence>
<dbReference type="STRING" id="8081.ENSPREP00000002405"/>
<dbReference type="GO" id="GO:0005737">
    <property type="term" value="C:cytoplasm"/>
    <property type="evidence" value="ECO:0007669"/>
    <property type="project" value="TreeGrafter"/>
</dbReference>
<evidence type="ECO:0000313" key="3">
    <source>
        <dbReference type="Proteomes" id="UP000242638"/>
    </source>
</evidence>
<feature type="compositionally biased region" description="Basic and acidic residues" evidence="1">
    <location>
        <begin position="178"/>
        <end position="187"/>
    </location>
</feature>
<dbReference type="CTD" id="799552"/>
<feature type="compositionally biased region" description="Basic and acidic residues" evidence="1">
    <location>
        <begin position="139"/>
        <end position="148"/>
    </location>
</feature>
<dbReference type="Ensembl" id="ENSPRET00000002454.1">
    <property type="protein sequence ID" value="ENSPREP00000002405.1"/>
    <property type="gene ID" value="ENSPREG00000001771.1"/>
</dbReference>
<sequence length="905" mass="100321">MDDLDHSIHIAENDWISFHDDSEECNLLQASLAFPDDSSLSDSEDSGNFDTGQQETNGSTDSNTAQESRTGGIQLVEQLFQSDATCMKQGEISVSCPETNTISTKSADEEIAQEILAKTSDGNTSTPQTNPLSNYNSEGRGKLSRDGAARMTSDLKSTKKPDLLSCKQAAPSASEPDATGRAEKERWFVTVNDNLAWRRGRSTSVKKKLKQKNPGEGEKVQNSDTEREREQSRSLQLNRNKESGDLSEEPLISRSVAAMNRDKWEPGSSAHTSYDSFSPSPTALERLQCSQLRHGAEFSSTGSWDSDSYLSAVESVEEAQHPLEEHLIERLPLESPLSPTCDNQNISLTLSIDATAANYDGYATPETPFTPLSPEIPDENSTYGNDTCSETHPPPSPSGGSREDQLSPDSAQSLCSAADSPETFAKAAGQAQPVYAISAFWDEVEKLTINDILQIRMGISCRSTEETAGPDASDLPTDTSQAGPLDNSMMDTSDAADSDYFTQPDESKRDRSVCEFSTSDFEEESWQFANFSKNSSPDLQNKSQRSASCLFLDEDDSTDYDRRETPVALDRSLDCQHFQNVIPCQRRMTKSRSMYNVQALTTEDVAPLPSISIDQNDLPLSGDQPLEAFLSHTDLQDYRISFPEIFEYFFTESDDSTPSQFLSVRDPEEMFVSRVFHSPLCTFREDPWTAPFQCSPEKPIPIFSCSRPAVQDLTFPNPHVFLSTDCEEVDKVSPMRLTSHSFFHDSPRGSSGAAGVGGSNSWKSFLSLRKIRFPDKGSICCSESGAWIFPVDTEEIRMGSRNQAVTSFSERRACLDFSQDFRELEEQCWISETVWTTKREGLFSRVKQSDMCLVCIAFASWVLRSSNPEAADAWKAALLANVSALSAIQYLRQYVTMKNPPRDDL</sequence>
<dbReference type="RefSeq" id="XP_017160443.1">
    <property type="nucleotide sequence ID" value="XM_017304954.1"/>
</dbReference>
<dbReference type="GeneID" id="103464600"/>
<feature type="compositionally biased region" description="Low complexity" evidence="1">
    <location>
        <begin position="486"/>
        <end position="499"/>
    </location>
</feature>
<feature type="region of interest" description="Disordered" evidence="1">
    <location>
        <begin position="464"/>
        <end position="514"/>
    </location>
</feature>
<dbReference type="PANTHER" id="PTHR47282:SF1">
    <property type="entry name" value="PGC-1 AND ERR-INDUCED REGULATOR IN MUSCLE PROTEIN 1"/>
    <property type="match status" value="1"/>
</dbReference>
<proteinExistence type="predicted"/>
<keyword evidence="3" id="KW-1185">Reference proteome</keyword>
<feature type="compositionally biased region" description="Polar residues" evidence="1">
    <location>
        <begin position="379"/>
        <end position="390"/>
    </location>
</feature>
<dbReference type="Bgee" id="ENSPREG00000001771">
    <property type="expression patterns" value="Expressed in head"/>
</dbReference>
<evidence type="ECO:0000256" key="1">
    <source>
        <dbReference type="SAM" id="MobiDB-lite"/>
    </source>
</evidence>